<keyword evidence="2" id="KW-0812">Transmembrane</keyword>
<feature type="region of interest" description="Disordered" evidence="1">
    <location>
        <begin position="178"/>
        <end position="211"/>
    </location>
</feature>
<evidence type="ECO:0000313" key="4">
    <source>
        <dbReference type="Proteomes" id="UP000290849"/>
    </source>
</evidence>
<evidence type="ECO:0008006" key="5">
    <source>
        <dbReference type="Google" id="ProtNLM"/>
    </source>
</evidence>
<dbReference type="RefSeq" id="WP_129152428.1">
    <property type="nucleotide sequence ID" value="NZ_JBHSDO010000017.1"/>
</dbReference>
<dbReference type="Proteomes" id="UP000290849">
    <property type="component" value="Unassembled WGS sequence"/>
</dbReference>
<gene>
    <name evidence="3" type="ORF">C7R54_21295</name>
</gene>
<evidence type="ECO:0000256" key="1">
    <source>
        <dbReference type="SAM" id="MobiDB-lite"/>
    </source>
</evidence>
<dbReference type="OrthoDB" id="6369218at2"/>
<protein>
    <recommendedName>
        <fullName evidence="5">Glycine zipper domain-containing protein</fullName>
    </recommendedName>
</protein>
<keyword evidence="2" id="KW-0472">Membrane</keyword>
<feature type="transmembrane region" description="Helical" evidence="2">
    <location>
        <begin position="65"/>
        <end position="87"/>
    </location>
</feature>
<evidence type="ECO:0000256" key="2">
    <source>
        <dbReference type="SAM" id="Phobius"/>
    </source>
</evidence>
<comment type="caution">
    <text evidence="3">The sequence shown here is derived from an EMBL/GenBank/DDBJ whole genome shotgun (WGS) entry which is preliminary data.</text>
</comment>
<dbReference type="AlphaFoldDB" id="A0A4Q1HGR2"/>
<accession>A0A4Q1HGR2</accession>
<name>A0A4Q1HGR2_9BURK</name>
<feature type="compositionally biased region" description="Basic and acidic residues" evidence="1">
    <location>
        <begin position="178"/>
        <end position="191"/>
    </location>
</feature>
<evidence type="ECO:0000313" key="3">
    <source>
        <dbReference type="EMBL" id="RXN86258.1"/>
    </source>
</evidence>
<keyword evidence="4" id="KW-1185">Reference proteome</keyword>
<reference evidence="3 4" key="1">
    <citation type="journal article" date="2017" name="Int. J. Syst. Evol. Microbiol.">
        <title>Achromobacter aloeverae sp. nov., isolated from the root of Aloe vera (L.) Burm.f.</title>
        <authorList>
            <person name="Kuncharoen N."/>
            <person name="Muramatsu Y."/>
            <person name="Shibata C."/>
            <person name="Kamakura Y."/>
            <person name="Nakagawa Y."/>
            <person name="Tanasupawat S."/>
        </authorList>
    </citation>
    <scope>NUCLEOTIDE SEQUENCE [LARGE SCALE GENOMIC DNA]</scope>
    <source>
        <strain evidence="3 4">AVA-1</strain>
    </source>
</reference>
<organism evidence="3 4">
    <name type="scientific">Achromobacter aloeverae</name>
    <dbReference type="NCBI Taxonomy" id="1750518"/>
    <lineage>
        <taxon>Bacteria</taxon>
        <taxon>Pseudomonadati</taxon>
        <taxon>Pseudomonadota</taxon>
        <taxon>Betaproteobacteria</taxon>
        <taxon>Burkholderiales</taxon>
        <taxon>Alcaligenaceae</taxon>
        <taxon>Achromobacter</taxon>
    </lineage>
</organism>
<proteinExistence type="predicted"/>
<sequence length="211" mass="21721">MALIVAARYTTFDQAREAARALFAGGFAEEDVHIFYVNMAGAHATYPIGGDRPADPDAGPAQYGALLGGAGLGLIGAVAGGLIGAALTLTPLAVLAVAGVGAYIGSFLGAMFVVGRSKPGSAPRASGQPHHPEARHAGVLLALHTDPMREQEACRLLRGAGGVDVERANGRWQDGHWVDFDPLRPPEREPDPVSTPMAATTAVPPSSMAPR</sequence>
<dbReference type="EMBL" id="PYAL01000006">
    <property type="protein sequence ID" value="RXN86258.1"/>
    <property type="molecule type" value="Genomic_DNA"/>
</dbReference>
<feature type="transmembrane region" description="Helical" evidence="2">
    <location>
        <begin position="93"/>
        <end position="114"/>
    </location>
</feature>
<keyword evidence="2" id="KW-1133">Transmembrane helix</keyword>